<dbReference type="PROSITE" id="PS51845">
    <property type="entry name" value="PDEASE_I_2"/>
    <property type="match status" value="1"/>
</dbReference>
<name>J9E9F8_WUCBA</name>
<reference evidence="5" key="1">
    <citation type="submission" date="2012-08" db="EMBL/GenBank/DDBJ databases">
        <title>The Genome Sequence of Wuchereria bancrofti.</title>
        <authorList>
            <person name="Nutman T.B."/>
            <person name="Fink D.L."/>
            <person name="Russ C."/>
            <person name="Young S."/>
            <person name="Zeng Q."/>
            <person name="Koehrsen M."/>
            <person name="Alvarado L."/>
            <person name="Berlin A."/>
            <person name="Chapman S.B."/>
            <person name="Chen Z."/>
            <person name="Freedman E."/>
            <person name="Gellesch M."/>
            <person name="Goldberg J."/>
            <person name="Griggs A."/>
            <person name="Gujja S."/>
            <person name="Heilman E.R."/>
            <person name="Heiman D."/>
            <person name="Hepburn T."/>
            <person name="Howarth C."/>
            <person name="Jen D."/>
            <person name="Larson L."/>
            <person name="Lewis B."/>
            <person name="Mehta T."/>
            <person name="Park D."/>
            <person name="Pearson M."/>
            <person name="Roberts A."/>
            <person name="Saif S."/>
            <person name="Shea T."/>
            <person name="Shenoy N."/>
            <person name="Sisk P."/>
            <person name="Stolte C."/>
            <person name="Sykes S."/>
            <person name="Walk T."/>
            <person name="White J."/>
            <person name="Yandava C."/>
            <person name="Haas B."/>
            <person name="Henn M.R."/>
            <person name="Nusbaum C."/>
            <person name="Birren B."/>
        </authorList>
    </citation>
    <scope>NUCLEOTIDE SEQUENCE [LARGE SCALE GENOMIC DNA]</scope>
    <source>
        <strain evidence="5">NA</strain>
    </source>
</reference>
<feature type="domain" description="PDEase" evidence="3">
    <location>
        <begin position="1"/>
        <end position="76"/>
    </location>
</feature>
<dbReference type="EMBL" id="ADBV01017168">
    <property type="protein sequence ID" value="EJW72009.1"/>
    <property type="molecule type" value="Genomic_DNA"/>
</dbReference>
<evidence type="ECO:0000256" key="2">
    <source>
        <dbReference type="ARBA" id="ARBA00022801"/>
    </source>
</evidence>
<dbReference type="Proteomes" id="UP000004810">
    <property type="component" value="Unassembled WGS sequence"/>
</dbReference>
<comment type="caution">
    <text evidence="4">The sequence shown here is derived from an EMBL/GenBank/DDBJ whole genome shotgun (WGS) entry which is preliminary data.</text>
</comment>
<gene>
    <name evidence="4" type="ORF">WUBG_17086</name>
</gene>
<sequence>GDEEKRRGMAVSPYMDRDDPAVAKLQDSFISHIVNPLAVALNEAGLLPILPGLEEPELIINLKHNHQKWLNELEGKITSTKVMESGSTTTSTTNAITQTSSLSLKKTNHVIVEEVLMFIMKYFKSNYHS</sequence>
<evidence type="ECO:0000313" key="5">
    <source>
        <dbReference type="Proteomes" id="UP000004810"/>
    </source>
</evidence>
<accession>J9E9F8</accession>
<protein>
    <recommendedName>
        <fullName evidence="3">PDEase domain-containing protein</fullName>
    </recommendedName>
</protein>
<dbReference type="GO" id="GO:0007165">
    <property type="term" value="P:signal transduction"/>
    <property type="evidence" value="ECO:0007669"/>
    <property type="project" value="InterPro"/>
</dbReference>
<dbReference type="Pfam" id="PF00233">
    <property type="entry name" value="PDEase_I"/>
    <property type="match status" value="1"/>
</dbReference>
<dbReference type="AlphaFoldDB" id="J9E9F8"/>
<organism evidence="4 5">
    <name type="scientific">Wuchereria bancrofti</name>
    <dbReference type="NCBI Taxonomy" id="6293"/>
    <lineage>
        <taxon>Eukaryota</taxon>
        <taxon>Metazoa</taxon>
        <taxon>Ecdysozoa</taxon>
        <taxon>Nematoda</taxon>
        <taxon>Chromadorea</taxon>
        <taxon>Rhabditida</taxon>
        <taxon>Spirurina</taxon>
        <taxon>Spiruromorpha</taxon>
        <taxon>Filarioidea</taxon>
        <taxon>Onchocercidae</taxon>
        <taxon>Wuchereria</taxon>
    </lineage>
</organism>
<dbReference type="Gene3D" id="1.10.1300.10">
    <property type="entry name" value="3'5'-cyclic nucleotide phosphodiesterase, catalytic domain"/>
    <property type="match status" value="1"/>
</dbReference>
<dbReference type="GO" id="GO:0004114">
    <property type="term" value="F:3',5'-cyclic-nucleotide phosphodiesterase activity"/>
    <property type="evidence" value="ECO:0007669"/>
    <property type="project" value="InterPro"/>
</dbReference>
<dbReference type="InterPro" id="IPR036971">
    <property type="entry name" value="PDEase_catalytic_dom_sf"/>
</dbReference>
<dbReference type="GO" id="GO:0046872">
    <property type="term" value="F:metal ion binding"/>
    <property type="evidence" value="ECO:0007669"/>
    <property type="project" value="UniProtKB-KW"/>
</dbReference>
<keyword evidence="1" id="KW-0479">Metal-binding</keyword>
<dbReference type="InterPro" id="IPR002073">
    <property type="entry name" value="PDEase_catalytic_dom"/>
</dbReference>
<dbReference type="SUPFAM" id="SSF109604">
    <property type="entry name" value="HD-domain/PDEase-like"/>
    <property type="match status" value="1"/>
</dbReference>
<keyword evidence="2" id="KW-0378">Hydrolase</keyword>
<evidence type="ECO:0000259" key="3">
    <source>
        <dbReference type="PROSITE" id="PS51845"/>
    </source>
</evidence>
<evidence type="ECO:0000256" key="1">
    <source>
        <dbReference type="ARBA" id="ARBA00022723"/>
    </source>
</evidence>
<evidence type="ECO:0000313" key="4">
    <source>
        <dbReference type="EMBL" id="EJW72009.1"/>
    </source>
</evidence>
<feature type="non-terminal residue" evidence="4">
    <location>
        <position position="1"/>
    </location>
</feature>
<dbReference type="PANTHER" id="PTHR11347">
    <property type="entry name" value="CYCLIC NUCLEOTIDE PHOSPHODIESTERASE"/>
    <property type="match status" value="1"/>
</dbReference>
<proteinExistence type="predicted"/>